<name>A0A6J4H4K2_9ACTN</name>
<sequence length="306" mass="32728">MGICDDRVVVITGAGRGIGREEALAFAAEGAKVVVNDLGADLDGSGRTSEVAQAVVEEIKGMGGEAVANGDDIADWEGSQRLINTAIETFGDLHVLVNNAGILRDRMLFNMTEDDWDDVIRVHLKGTFCTTRWAASYWRERAKEGKENDARVINTSSGSGLYGNIGQSNYGAAKSGIASFSVIVAQELARYGVTVNAIAPGARTRMTLSTGRPQADFKPDEFDSRDPANVAPLIVWLGSPESKDITGQVFNVAGGMVGVAENWRRGPAEDKNDRWSPSELGSVIPKLVEQAYKPPARPARPPVPKA</sequence>
<dbReference type="NCBIfam" id="NF005861">
    <property type="entry name" value="PRK07791.1"/>
    <property type="match status" value="1"/>
</dbReference>
<reference evidence="5" key="1">
    <citation type="submission" date="2020-02" db="EMBL/GenBank/DDBJ databases">
        <authorList>
            <person name="Meier V. D."/>
        </authorList>
    </citation>
    <scope>NUCLEOTIDE SEQUENCE</scope>
    <source>
        <strain evidence="5">AVDCRST_MAG50</strain>
    </source>
</reference>
<evidence type="ECO:0000256" key="2">
    <source>
        <dbReference type="ARBA" id="ARBA00023002"/>
    </source>
</evidence>
<proteinExistence type="inferred from homology"/>
<dbReference type="InterPro" id="IPR020904">
    <property type="entry name" value="Sc_DH/Rdtase_CS"/>
</dbReference>
<evidence type="ECO:0000313" key="5">
    <source>
        <dbReference type="EMBL" id="CAA9214120.1"/>
    </source>
</evidence>
<dbReference type="Gene3D" id="3.40.50.720">
    <property type="entry name" value="NAD(P)-binding Rossmann-like Domain"/>
    <property type="match status" value="1"/>
</dbReference>
<keyword evidence="2 5" id="KW-0560">Oxidoreductase</keyword>
<dbReference type="InterPro" id="IPR002347">
    <property type="entry name" value="SDR_fam"/>
</dbReference>
<dbReference type="SMART" id="SM00822">
    <property type="entry name" value="PKS_KR"/>
    <property type="match status" value="1"/>
</dbReference>
<dbReference type="EC" id="1.1.1.100" evidence="5"/>
<dbReference type="PRINTS" id="PR00080">
    <property type="entry name" value="SDRFAMILY"/>
</dbReference>
<dbReference type="PANTHER" id="PTHR45024:SF2">
    <property type="entry name" value="SCP2 DOMAIN-CONTAINING PROTEIN"/>
    <property type="match status" value="1"/>
</dbReference>
<dbReference type="InterPro" id="IPR051687">
    <property type="entry name" value="Peroxisomal_Beta-Oxidation"/>
</dbReference>
<dbReference type="PANTHER" id="PTHR45024">
    <property type="entry name" value="DEHYDROGENASES, SHORT CHAIN"/>
    <property type="match status" value="1"/>
</dbReference>
<dbReference type="Pfam" id="PF00106">
    <property type="entry name" value="adh_short"/>
    <property type="match status" value="1"/>
</dbReference>
<dbReference type="AlphaFoldDB" id="A0A6J4H4K2"/>
<dbReference type="PRINTS" id="PR00081">
    <property type="entry name" value="GDHRDH"/>
</dbReference>
<dbReference type="FunFam" id="3.40.50.720:FF:000446">
    <property type="entry name" value="Short chain dehydrogenase"/>
    <property type="match status" value="1"/>
</dbReference>
<dbReference type="CDD" id="cd05353">
    <property type="entry name" value="hydroxyacyl-CoA-like_DH_SDR_c-like"/>
    <property type="match status" value="1"/>
</dbReference>
<protein>
    <submittedName>
        <fullName evidence="5">3-oxoacyl-[acyl-carrier protein] reductase</fullName>
        <ecNumber evidence="5">1.1.1.100</ecNumber>
    </submittedName>
</protein>
<organism evidence="5">
    <name type="scientific">uncultured Acidimicrobiales bacterium</name>
    <dbReference type="NCBI Taxonomy" id="310071"/>
    <lineage>
        <taxon>Bacteria</taxon>
        <taxon>Bacillati</taxon>
        <taxon>Actinomycetota</taxon>
        <taxon>Acidimicrobiia</taxon>
        <taxon>Acidimicrobiales</taxon>
        <taxon>environmental samples</taxon>
    </lineage>
</organism>
<evidence type="ECO:0000256" key="3">
    <source>
        <dbReference type="RuleBase" id="RU000363"/>
    </source>
</evidence>
<gene>
    <name evidence="5" type="ORF">AVDCRST_MAG50-352</name>
</gene>
<evidence type="ECO:0000256" key="1">
    <source>
        <dbReference type="ARBA" id="ARBA00006484"/>
    </source>
</evidence>
<dbReference type="InterPro" id="IPR057326">
    <property type="entry name" value="KR_dom"/>
</dbReference>
<dbReference type="SUPFAM" id="SSF51735">
    <property type="entry name" value="NAD(P)-binding Rossmann-fold domains"/>
    <property type="match status" value="1"/>
</dbReference>
<dbReference type="InterPro" id="IPR036291">
    <property type="entry name" value="NAD(P)-bd_dom_sf"/>
</dbReference>
<dbReference type="GO" id="GO:0004316">
    <property type="term" value="F:3-oxoacyl-[acyl-carrier-protein] reductase (NADPH) activity"/>
    <property type="evidence" value="ECO:0007669"/>
    <property type="project" value="UniProtKB-EC"/>
</dbReference>
<feature type="domain" description="Ketoreductase" evidence="4">
    <location>
        <begin position="7"/>
        <end position="201"/>
    </location>
</feature>
<evidence type="ECO:0000259" key="4">
    <source>
        <dbReference type="SMART" id="SM00822"/>
    </source>
</evidence>
<accession>A0A6J4H4K2</accession>
<dbReference type="EMBL" id="CADCTF010000013">
    <property type="protein sequence ID" value="CAA9214120.1"/>
    <property type="molecule type" value="Genomic_DNA"/>
</dbReference>
<comment type="similarity">
    <text evidence="1 3">Belongs to the short-chain dehydrogenases/reductases (SDR) family.</text>
</comment>
<dbReference type="PROSITE" id="PS00061">
    <property type="entry name" value="ADH_SHORT"/>
    <property type="match status" value="1"/>
</dbReference>